<accession>A0A1Y1JKR3</accession>
<evidence type="ECO:0000256" key="3">
    <source>
        <dbReference type="ARBA" id="ARBA00022467"/>
    </source>
</evidence>
<dbReference type="EMBL" id="BDQF01000011">
    <property type="protein sequence ID" value="GAW81382.1"/>
    <property type="molecule type" value="Genomic_DNA"/>
</dbReference>
<dbReference type="SUPFAM" id="SSF90096">
    <property type="entry name" value="Subunits of heterodimeric actin filament capping protein Capz"/>
    <property type="match status" value="1"/>
</dbReference>
<evidence type="ECO:0000256" key="2">
    <source>
        <dbReference type="ARBA" id="ARBA00006039"/>
    </source>
</evidence>
<dbReference type="Gene3D" id="3.90.1150.210">
    <property type="entry name" value="F-actin capping protein, beta subunit"/>
    <property type="match status" value="1"/>
</dbReference>
<keyword evidence="5 7" id="KW-0009">Actin-binding</keyword>
<dbReference type="InterPro" id="IPR001698">
    <property type="entry name" value="CAPZB"/>
</dbReference>
<keyword evidence="9" id="KW-1185">Reference proteome</keyword>
<dbReference type="OrthoDB" id="9979678at2759"/>
<evidence type="ECO:0000256" key="1">
    <source>
        <dbReference type="ARBA" id="ARBA00004245"/>
    </source>
</evidence>
<name>A0A1Y1JKR3_PLAGO</name>
<dbReference type="PANTHER" id="PTHR10619:SF0">
    <property type="entry name" value="F-ACTIN-CAPPING PROTEIN SUBUNIT BETA ISOFORMS 1 AND 2"/>
    <property type="match status" value="1"/>
</dbReference>
<organism evidence="8 9">
    <name type="scientific">Plasmodium gonderi</name>
    <dbReference type="NCBI Taxonomy" id="77519"/>
    <lineage>
        <taxon>Eukaryota</taxon>
        <taxon>Sar</taxon>
        <taxon>Alveolata</taxon>
        <taxon>Apicomplexa</taxon>
        <taxon>Aconoidasida</taxon>
        <taxon>Haemosporida</taxon>
        <taxon>Plasmodiidae</taxon>
        <taxon>Plasmodium</taxon>
        <taxon>Plasmodium (Plasmodium)</taxon>
    </lineage>
</organism>
<proteinExistence type="inferred from homology"/>
<dbReference type="InterPro" id="IPR043175">
    <property type="entry name" value="CAPZB_N"/>
</dbReference>
<gene>
    <name evidence="8" type="ORF">PGO_101390</name>
</gene>
<keyword evidence="6 7" id="KW-0206">Cytoskeleton</keyword>
<dbReference type="Pfam" id="PF01115">
    <property type="entry name" value="F_actin_cap_B"/>
    <property type="match status" value="1"/>
</dbReference>
<dbReference type="InterPro" id="IPR042276">
    <property type="entry name" value="CapZ_alpha/beta_2"/>
</dbReference>
<evidence type="ECO:0000256" key="7">
    <source>
        <dbReference type="RuleBase" id="RU365078"/>
    </source>
</evidence>
<evidence type="ECO:0000313" key="8">
    <source>
        <dbReference type="EMBL" id="GAW81382.1"/>
    </source>
</evidence>
<dbReference type="Gene3D" id="1.20.58.570">
    <property type="match status" value="1"/>
</dbReference>
<evidence type="ECO:0000313" key="9">
    <source>
        <dbReference type="Proteomes" id="UP000195521"/>
    </source>
</evidence>
<dbReference type="PANTHER" id="PTHR10619">
    <property type="entry name" value="F-ACTIN-CAPPING PROTEIN SUBUNIT BETA"/>
    <property type="match status" value="1"/>
</dbReference>
<sequence>MQEAKIEAALRICNILPAHLFEETINILSKIDQNLTNNILINKEGPIKIKFDSEEKKYYLGNMFNKEKDSYRSPYTNMYYPEHFPNSYIPSESLRTLEILYNEVFDRYRKSYYISGLSSVYLWPNPVEDGFVACFLIKKKENYDNCTSIIWEATHLIQVNISHLTIHYQISTTLNFTITRKNEITLSASINKALENPKKISNINLIKDKYFHMENMGKMIESIENSLRKSIEYIYFPKINDILNSIRFNDFFGYHTESNLNVQNLHSISSNIALSKESIQKELKLKLKDKSLNDGTEYSLHT</sequence>
<dbReference type="PRINTS" id="PR00192">
    <property type="entry name" value="FACTINCAPB"/>
</dbReference>
<keyword evidence="4 7" id="KW-0963">Cytoplasm</keyword>
<dbReference type="GO" id="GO:0051016">
    <property type="term" value="P:barbed-end actin filament capping"/>
    <property type="evidence" value="ECO:0007669"/>
    <property type="project" value="UniProtKB-UniRule"/>
</dbReference>
<dbReference type="GeneID" id="39748104"/>
<dbReference type="Proteomes" id="UP000195521">
    <property type="component" value="Unassembled WGS sequence"/>
</dbReference>
<comment type="function">
    <text evidence="7">F-actin-capping proteins bind in a Ca(2+)-independent manner to the fast growing ends of actin filaments (barbed end) thereby blocking the exchange of subunits at these ends. Unlike other capping proteins (such as gelsolin and severin), these proteins do not sever actin filaments.</text>
</comment>
<comment type="similarity">
    <text evidence="2 7">Belongs to the F-actin-capping protein beta subunit family.</text>
</comment>
<evidence type="ECO:0000256" key="6">
    <source>
        <dbReference type="ARBA" id="ARBA00023212"/>
    </source>
</evidence>
<dbReference type="GO" id="GO:0008290">
    <property type="term" value="C:F-actin capping protein complex"/>
    <property type="evidence" value="ECO:0007669"/>
    <property type="project" value="UniProtKB-UniRule"/>
</dbReference>
<dbReference type="InterPro" id="IPR037282">
    <property type="entry name" value="CapZ_alpha/beta"/>
</dbReference>
<comment type="subcellular location">
    <subcellularLocation>
        <location evidence="1 7">Cytoplasm</location>
        <location evidence="1 7">Cytoskeleton</location>
    </subcellularLocation>
</comment>
<dbReference type="AlphaFoldDB" id="A0A1Y1JKR3"/>
<comment type="subunit">
    <text evidence="7">Heterodimer of an alpha and a beta subunit.</text>
</comment>
<keyword evidence="3 7" id="KW-0117">Actin capping</keyword>
<evidence type="ECO:0000256" key="5">
    <source>
        <dbReference type="ARBA" id="ARBA00023203"/>
    </source>
</evidence>
<evidence type="ECO:0000256" key="4">
    <source>
        <dbReference type="ARBA" id="ARBA00022490"/>
    </source>
</evidence>
<reference evidence="9" key="1">
    <citation type="submission" date="2017-04" db="EMBL/GenBank/DDBJ databases">
        <title>Plasmodium gonderi genome.</title>
        <authorList>
            <person name="Arisue N."/>
            <person name="Honma H."/>
            <person name="Kawai S."/>
            <person name="Tougan T."/>
            <person name="Tanabe K."/>
            <person name="Horii T."/>
        </authorList>
    </citation>
    <scope>NUCLEOTIDE SEQUENCE [LARGE SCALE GENOMIC DNA]</scope>
    <source>
        <strain evidence="9">ATCC 30045</strain>
    </source>
</reference>
<protein>
    <recommendedName>
        <fullName evidence="7">F-actin-capping protein subunit beta</fullName>
    </recommendedName>
</protein>
<dbReference type="RefSeq" id="XP_028543971.1">
    <property type="nucleotide sequence ID" value="XM_028688170.1"/>
</dbReference>
<comment type="caution">
    <text evidence="8">The sequence shown here is derived from an EMBL/GenBank/DDBJ whole genome shotgun (WGS) entry which is preliminary data.</text>
</comment>
<dbReference type="GO" id="GO:0000902">
    <property type="term" value="P:cell morphogenesis"/>
    <property type="evidence" value="ECO:0007669"/>
    <property type="project" value="TreeGrafter"/>
</dbReference>
<dbReference type="OMA" id="WSNKYYP"/>
<dbReference type="GO" id="GO:0051015">
    <property type="term" value="F:actin filament binding"/>
    <property type="evidence" value="ECO:0007669"/>
    <property type="project" value="TreeGrafter"/>
</dbReference>